<evidence type="ECO:0000313" key="3">
    <source>
        <dbReference type="Proteomes" id="UP001058726"/>
    </source>
</evidence>
<keyword evidence="3" id="KW-1185">Reference proteome</keyword>
<organism evidence="2 3">
    <name type="scientific">Saline Natrinema sp. J7-1 virus 2</name>
    <dbReference type="NCBI Taxonomy" id="2847286"/>
    <lineage>
        <taxon>Viruses</taxon>
        <taxon>Monodnaviria</taxon>
        <taxon>Trapavirae</taxon>
        <taxon>Saleviricota</taxon>
        <taxon>Huolimaviricetes</taxon>
        <taxon>Haloruvirales</taxon>
        <taxon>Pleolipoviridae</taxon>
        <taxon>Betapleolipovirus</taxon>
        <taxon>Betapleolipovirus integrationis</taxon>
        <taxon>Betapleolipovirus SNJ2</taxon>
    </lineage>
</organism>
<dbReference type="SMR" id="A0A976SFC2"/>
<sequence length="659" mass="75784">MYGLLCRTGGVTVSAQKFLRFQCHEFDGHFHLVHDGLKPYYQLTNVRKNHDWSSDGKPSGTFEAGGETWRVCLDYDDQPIVPWNDPQYRLETAYLYRIYFVCEDSTYDGERADRSQRVKGGTITFRPRWPDMKRREKADDDGDGEWNGPITDVEGYMDLGVPYVDAQVQGSNINFDRYPQLLAEAAAAFGMPRRYFHEFHCTSNVTDAAVYVRLVRSESGPIYAADGPIARMHSLLESDRSGYRKHVEDNRERPGDYVTTVVDDGRAGKVIRGHEIGKEAKHYYMKDPDNYDPDEFGWHPKLEIGYQTSVTDRTVYWERDGELDRHDLRRELEELLVNVLDWGGIDVTGGEQYQKDAYFKPDDRERRSLKLVDCPLPEIESQQEQTIMRLWGDMNPSDRAVVDTLLTDGGEISPQDAADETGFCYDTILRAVDRLEGFVEHAYGELAIESDYAAQAMLKRVRSAEEQFRRSIGSAAMQVADDSQGVETDALERFVRNYDVGIDERRDDCRALLKPRYVAADREDAKNLAREAYTAVCDRHGTAYGFHMRVELADGSIKRFRDLNQGWAGADWDREAHRRKRERQLEEQADLDDRDIDPEEIDLEEAWTEFADRDEWVKYSTLKMIVSSVTDEVDQALESLQERGEIVTEQGRGFGIAPR</sequence>
<gene>
    <name evidence="2" type="ORF">SNJ2_gp19</name>
</gene>
<dbReference type="Proteomes" id="UP001058726">
    <property type="component" value="Segment"/>
</dbReference>
<accession>A0A976SFC2</accession>
<reference evidence="2" key="1">
    <citation type="journal article" date="2015" name="Mol. Microbiol.">
        <title>Identification and characterization of SNJ2, the first temperate pleolipovirus integrating into the genome of the SNJ1-lysogenic archaeal strain.</title>
        <authorList>
            <person name="Liu Y"/>
            <person name="Wang J"/>
            <person name="Liu Y"/>
            <person name="Wang Y"/>
            <person name="Zhang Z"/>
            <person name="Oksanen HM"/>
            <person name="Bamford DH"/>
            <person name="Chen X."/>
        </authorList>
    </citation>
    <scope>NUCLEOTIDE SEQUENCE</scope>
</reference>
<proteinExistence type="predicted"/>
<reference evidence="2" key="2">
    <citation type="journal article" date="2018" name="Nucleic Acids Res.">
        <title>A novel family of tyrosine integrases encoded by the temperate pleolipovirus SNJ2.</title>
        <authorList>
            <person name="Wang J."/>
            <person name="Liu Y."/>
            <person name="Liu Y."/>
            <person name="Du K."/>
            <person name="Xu S."/>
            <person name="Wang Y."/>
            <person name="Krupovic M."/>
            <person name="Chen X."/>
        </authorList>
    </citation>
    <scope>NUCLEOTIDE SEQUENCE</scope>
</reference>
<name>A0A976SFC2_9VIRU</name>
<dbReference type="EMBL" id="OP012469">
    <property type="protein sequence ID" value="UUT36790.1"/>
    <property type="molecule type" value="Genomic_DNA"/>
</dbReference>
<evidence type="ECO:0000259" key="1">
    <source>
        <dbReference type="Pfam" id="PF25227"/>
    </source>
</evidence>
<dbReference type="Pfam" id="PF25227">
    <property type="entry name" value="DUF7845"/>
    <property type="match status" value="1"/>
</dbReference>
<protein>
    <recommendedName>
        <fullName evidence="1">DUF7845 domain-containing protein</fullName>
    </recommendedName>
</protein>
<evidence type="ECO:0000313" key="2">
    <source>
        <dbReference type="EMBL" id="UUT36790.1"/>
    </source>
</evidence>
<reference evidence="2" key="3">
    <citation type="submission" date="2022-07" db="EMBL/GenBank/DDBJ databases">
        <authorList>
            <person name="Liu Y."/>
            <person name="Wang J."/>
            <person name="Liu Y."/>
            <person name="Wang Y."/>
            <person name="Zhang Z."/>
            <person name="Oksanen H.M."/>
            <person name="Bamford D.H."/>
            <person name="Chen X."/>
        </authorList>
    </citation>
    <scope>NUCLEOTIDE SEQUENCE</scope>
</reference>
<feature type="domain" description="DUF7845" evidence="1">
    <location>
        <begin position="19"/>
        <end position="362"/>
    </location>
</feature>
<dbReference type="InterPro" id="IPR057167">
    <property type="entry name" value="DUF7845"/>
</dbReference>